<dbReference type="InterPro" id="IPR024298">
    <property type="entry name" value="Sec16_Sec23-bd"/>
</dbReference>
<feature type="region of interest" description="Disordered" evidence="8">
    <location>
        <begin position="1604"/>
        <end position="1625"/>
    </location>
</feature>
<comment type="subcellular location">
    <subcellularLocation>
        <location evidence="1">Endoplasmic reticulum membrane</location>
        <topology evidence="1">Peripheral membrane protein</topology>
        <orientation evidence="1">Cytoplasmic side</orientation>
    </subcellularLocation>
</comment>
<dbReference type="CDD" id="cd09233">
    <property type="entry name" value="ACE1-Sec16-like"/>
    <property type="match status" value="1"/>
</dbReference>
<dbReference type="STRING" id="436907.A7TGL3"/>
<name>A7TGL3_VANPO</name>
<dbReference type="GO" id="GO:0006914">
    <property type="term" value="P:autophagy"/>
    <property type="evidence" value="ECO:0007669"/>
    <property type="project" value="UniProtKB-KW"/>
</dbReference>
<feature type="region of interest" description="Disordered" evidence="8">
    <location>
        <begin position="769"/>
        <end position="855"/>
    </location>
</feature>
<evidence type="ECO:0000313" key="11">
    <source>
        <dbReference type="EMBL" id="EDO18620.1"/>
    </source>
</evidence>
<dbReference type="GeneID" id="5546920"/>
<dbReference type="OMA" id="NQPPPIM"/>
<evidence type="ECO:0000256" key="6">
    <source>
        <dbReference type="ARBA" id="ARBA00024687"/>
    </source>
</evidence>
<feature type="region of interest" description="Disordered" evidence="8">
    <location>
        <begin position="1486"/>
        <end position="1510"/>
    </location>
</feature>
<feature type="region of interest" description="Disordered" evidence="8">
    <location>
        <begin position="1928"/>
        <end position="2055"/>
    </location>
</feature>
<feature type="region of interest" description="Disordered" evidence="8">
    <location>
        <begin position="694"/>
        <end position="713"/>
    </location>
</feature>
<feature type="compositionally biased region" description="Polar residues" evidence="8">
    <location>
        <begin position="899"/>
        <end position="912"/>
    </location>
</feature>
<dbReference type="eggNOG" id="KOG1913">
    <property type="taxonomic scope" value="Eukaryota"/>
</dbReference>
<dbReference type="Gene3D" id="1.20.58.940">
    <property type="match status" value="1"/>
</dbReference>
<feature type="compositionally biased region" description="Polar residues" evidence="8">
    <location>
        <begin position="1960"/>
        <end position="1969"/>
    </location>
</feature>
<feature type="compositionally biased region" description="Low complexity" evidence="8">
    <location>
        <begin position="2023"/>
        <end position="2033"/>
    </location>
</feature>
<feature type="compositionally biased region" description="Low complexity" evidence="8">
    <location>
        <begin position="696"/>
        <end position="713"/>
    </location>
</feature>
<feature type="compositionally biased region" description="Polar residues" evidence="8">
    <location>
        <begin position="1996"/>
        <end position="2014"/>
    </location>
</feature>
<evidence type="ECO:0000256" key="4">
    <source>
        <dbReference type="ARBA" id="ARBA00022824"/>
    </source>
</evidence>
<comment type="similarity">
    <text evidence="2 7">Belongs to the SEC16 family.</text>
</comment>
<keyword evidence="7" id="KW-0072">Autophagy</keyword>
<dbReference type="Gene3D" id="6.20.50.30">
    <property type="match status" value="1"/>
</dbReference>
<organism evidence="12">
    <name type="scientific">Vanderwaltozyma polyspora (strain ATCC 22028 / DSM 70294 / BCRC 21397 / CBS 2163 / NBRC 10782 / NRRL Y-8283 / UCD 57-17)</name>
    <name type="common">Kluyveromyces polysporus</name>
    <dbReference type="NCBI Taxonomy" id="436907"/>
    <lineage>
        <taxon>Eukaryota</taxon>
        <taxon>Fungi</taxon>
        <taxon>Dikarya</taxon>
        <taxon>Ascomycota</taxon>
        <taxon>Saccharomycotina</taxon>
        <taxon>Saccharomycetes</taxon>
        <taxon>Saccharomycetales</taxon>
        <taxon>Saccharomycetaceae</taxon>
        <taxon>Vanderwaltozyma</taxon>
    </lineage>
</organism>
<keyword evidence="12" id="KW-1185">Reference proteome</keyword>
<feature type="region of interest" description="Disordered" evidence="8">
    <location>
        <begin position="872"/>
        <end position="912"/>
    </location>
</feature>
<evidence type="ECO:0000256" key="5">
    <source>
        <dbReference type="ARBA" id="ARBA00022892"/>
    </source>
</evidence>
<dbReference type="Pfam" id="PF12931">
    <property type="entry name" value="TPR_Sec16"/>
    <property type="match status" value="1"/>
</dbReference>
<evidence type="ECO:0000256" key="1">
    <source>
        <dbReference type="ARBA" id="ARBA00004397"/>
    </source>
</evidence>
<dbReference type="RefSeq" id="XP_001646478.1">
    <property type="nucleotide sequence ID" value="XM_001646428.1"/>
</dbReference>
<feature type="region of interest" description="Disordered" evidence="8">
    <location>
        <begin position="1"/>
        <end position="30"/>
    </location>
</feature>
<evidence type="ECO:0000256" key="8">
    <source>
        <dbReference type="SAM" id="MobiDB-lite"/>
    </source>
</evidence>
<feature type="compositionally biased region" description="Polar residues" evidence="8">
    <location>
        <begin position="790"/>
        <end position="852"/>
    </location>
</feature>
<evidence type="ECO:0000313" key="12">
    <source>
        <dbReference type="Proteomes" id="UP000000267"/>
    </source>
</evidence>
<proteinExistence type="inferred from homology"/>
<dbReference type="FunCoup" id="A7TGL3">
    <property type="interactions" value="123"/>
</dbReference>
<dbReference type="Pfam" id="PF12932">
    <property type="entry name" value="Sec16"/>
    <property type="match status" value="1"/>
</dbReference>
<keyword evidence="4 7" id="KW-0256">Endoplasmic reticulum</keyword>
<feature type="compositionally biased region" description="Basic and acidic residues" evidence="8">
    <location>
        <begin position="1895"/>
        <end position="1904"/>
    </location>
</feature>
<gene>
    <name evidence="11" type="ORF">Kpol_1048p51</name>
</gene>
<evidence type="ECO:0000259" key="10">
    <source>
        <dbReference type="Pfam" id="PF12932"/>
    </source>
</evidence>
<keyword evidence="7" id="KW-0653">Protein transport</keyword>
<feature type="compositionally biased region" description="Basic residues" evidence="8">
    <location>
        <begin position="1"/>
        <end position="23"/>
    </location>
</feature>
<feature type="compositionally biased region" description="Polar residues" evidence="8">
    <location>
        <begin position="1487"/>
        <end position="1500"/>
    </location>
</feature>
<feature type="region of interest" description="Disordered" evidence="8">
    <location>
        <begin position="214"/>
        <end position="235"/>
    </location>
</feature>
<feature type="compositionally biased region" description="Polar residues" evidence="8">
    <location>
        <begin position="529"/>
        <end position="544"/>
    </location>
</feature>
<dbReference type="GO" id="GO:0012507">
    <property type="term" value="C:ER to Golgi transport vesicle membrane"/>
    <property type="evidence" value="ECO:0007669"/>
    <property type="project" value="TreeGrafter"/>
</dbReference>
<feature type="domain" description="Sec16 Sec23-binding" evidence="9">
    <location>
        <begin position="1072"/>
        <end position="1361"/>
    </location>
</feature>
<sequence length="2055" mass="228132">MTPEAKKRKNQKKKQKLKQKKAVLKGQPDVNANISVEESISDNSQVLNNEGDITEVPHTEYPEIINQQHDPVDVVDVGEGANPTPVSEELQMNNELDSSAPVIQQPVSVSTLLEMSSEDVSMMNVEPVSIDVPKPILNIIEGDSLQHVRTEFIEEIQVFDSITDNVDIHKNDTVYEQVPVAVETTNINEHIIDHTQELEYTSNSEITEVAVQSDDNRNLTDPTLKKNTETGTDNNLTSEATKELEQLISISEDELISDNAESAEVAQEEFIDNNGQHILSDNQELQDISEDINPIEVESQDINFIEERAELVPSQKEEEEVLTQKSLPEELGETKSHLIEDEMLVGSDTEDSNTMHSDEQFFTNLTQHNQENYEPSENFVPNTSSDGFLDDVPQQSINNETIVFEKQDTMEATNIKDDDDISNNINYPKIDENIDLKEIGAETEEKKFSFLEDDDDLLEDEDLLETDNMSGQYNEINLSQKDNDQTIKLDSDDDSFLDSDEEFEMNLSKSLDNSSIKVSQSQEEKNDSQRVSISGTSSKNTKPTSKYDPTLVPQPIPQQSTFPATSKMTTMASTRSATSSTGIVPPQPFQQNISNGKPNSDANQKVAEKLNKEKQKSDAYDFPIDLVPKNLEKVHAKPVPIPKSTFNANQNYAIPVQRRMSAFGQPKEQGIGNKNFSPINDIASNPLSLPKNPYASVPISQSSSTNSNSVPPQASIVLPNSMLRKPSLTYGTQSQPPIIDSSLGSYGKPISPLNAPTNTRLGNVSSQYAPQISGNTGPHGEPLGPMRYNRPNSISPQTNQQAMNQQTIQRLSEQPSIQNNINSNKPGLNSTTGKYSHNRTGSHTYTPMQASGSKYAPNKTMQLQNSMDQSAPLLSSNPAMSGIVPPTNSNKRPAKTSGVGRSNTPYAHNSNEQTVPIDNEALLNKQFPIISWRSSNKITYAVPSIASQSPFAVSNAAEVSDVSVSNYNTICKPSEVLRTFPGPLIKGRTKNNDILKWIEEVLNNRYINATSLDTKIFEILKLKLSENTTLKDIASLLYSTDDLMSVLSHGSSQETKSQFNAYRLDPNSRTRILAYLQTGEHDDALKLALDQKDYAMSLLVGSMIGKDKWAEVIQRYISDEFVESNNSSKNAGNLLYLIFQVFVGNAKTAVKELYLDNNKGLWAINNWHMIVAAILNNVKPQTIPGSTSKHIEVPPLVFEFLVEFGIFLEQKSLHLPACIIFIIANVPLSSKPIVQDSPVLFSSVGNPSTPCGMMWSEIYDFNFCKDPKAKYNIDLLPIKLYHAYCLFEQDLIPLCSKYTDHISHILKSSSKKDPLCINISARLSELSTRMMNSSNSWLGKPKLSSVWDQLDKSFNKFIGGDDDSLIPATGEKKLFDGFTPVTSRNSSMLDITQTHSQAQFTPYQNSVHRTSQTQLESLSSSEKTNMISPVRPSSLLNEQYKGTNNGNPYLPPKFDSKLLHSPHSFTPVVPFASGNPNQLRRVRTEQYMPTHSSSISETHGSPSSKSISRDSRTALKNAPLYDIISEASEKDHSVNELRKTVSLTQPYESDDNQHMQQSLPKAPILDRGSDLITTNKEELGLESEENLIAGVDKNELKDKIEEVDNSTTHEQNQDNAFNYSNESGEDRSELIENYKESSVETINQNPTIQQNGMNKEVEENMEVFESQSNGLITPSIISSANPITFEGNSLQGLAIKSQTSLDNIKSKYNPYEGIKSYQPSNISSPEIGGQVSSISGNGVSTDSLGVNNFGNVKVGYTKNISSADAILTIDKNDSALNIPSRRFGPIKESEPLSKALFDPIIKVSSSSNFRSVSSISPSAMEHQYDDIIEDESEDEDEILERQKEEERKREEAERERRLQEQEKERERKRAELEKQKKRDTNTDNGSNQSGWFGWLKKDPNEKKPIKAKLGHKKTNFYYDEKLKRWVNKTSTEEEKQDMSAPPPPPPVVKRKNTEPASKPRSGSTNSINANIGERTSIVASMGNQSPSPATLVPPSLITSDPPSRTPSVNSSGINLSGKKANGLDDLLSLTGSGPAVNTRRKKRTGRGYVNVMDNN</sequence>
<evidence type="ECO:0000256" key="3">
    <source>
        <dbReference type="ARBA" id="ARBA00022448"/>
    </source>
</evidence>
<accession>A7TGL3</accession>
<evidence type="ECO:0000259" key="9">
    <source>
        <dbReference type="Pfam" id="PF12931"/>
    </source>
</evidence>
<feature type="compositionally biased region" description="Basic and acidic residues" evidence="8">
    <location>
        <begin position="1839"/>
        <end position="1881"/>
    </location>
</feature>
<dbReference type="GO" id="GO:0007030">
    <property type="term" value="P:Golgi organization"/>
    <property type="evidence" value="ECO:0007669"/>
    <property type="project" value="TreeGrafter"/>
</dbReference>
<reference evidence="11 12" key="1">
    <citation type="journal article" date="2007" name="Proc. Natl. Acad. Sci. U.S.A.">
        <title>Independent sorting-out of thousands of duplicated gene pairs in two yeast species descended from a whole-genome duplication.</title>
        <authorList>
            <person name="Scannell D.R."/>
            <person name="Frank A.C."/>
            <person name="Conant G.C."/>
            <person name="Byrne K.P."/>
            <person name="Woolfit M."/>
            <person name="Wolfe K.H."/>
        </authorList>
    </citation>
    <scope>NUCLEOTIDE SEQUENCE [LARGE SCALE GENOMIC DNA]</scope>
    <source>
        <strain evidence="12">ATCC 22028 / DSM 70294 / BCRC 21397 / CBS 2163 / NBRC 10782 / NRRL Y-8283 / UCD 57-17</strain>
    </source>
</reference>
<feature type="compositionally biased region" description="Low complexity" evidence="8">
    <location>
        <begin position="564"/>
        <end position="581"/>
    </location>
</feature>
<dbReference type="PANTHER" id="PTHR13402">
    <property type="entry name" value="RGPR-RELATED"/>
    <property type="match status" value="1"/>
</dbReference>
<feature type="compositionally biased region" description="Polar residues" evidence="8">
    <location>
        <begin position="1605"/>
        <end position="1622"/>
    </location>
</feature>
<keyword evidence="3 7" id="KW-0813">Transport</keyword>
<dbReference type="GO" id="GO:0070973">
    <property type="term" value="P:protein localization to endoplasmic reticulum exit site"/>
    <property type="evidence" value="ECO:0007669"/>
    <property type="project" value="TreeGrafter"/>
</dbReference>
<dbReference type="PANTHER" id="PTHR13402:SF6">
    <property type="entry name" value="SECRETORY 16, ISOFORM I"/>
    <property type="match status" value="1"/>
</dbReference>
<feature type="compositionally biased region" description="Basic and acidic residues" evidence="8">
    <location>
        <begin position="214"/>
        <end position="228"/>
    </location>
</feature>
<dbReference type="GO" id="GO:0005789">
    <property type="term" value="C:endoplasmic reticulum membrane"/>
    <property type="evidence" value="ECO:0007669"/>
    <property type="project" value="UniProtKB-SubCell"/>
</dbReference>
<keyword evidence="7" id="KW-0472">Membrane</keyword>
<evidence type="ECO:0000256" key="7">
    <source>
        <dbReference type="RuleBase" id="RU364101"/>
    </source>
</evidence>
<feature type="region of interest" description="Disordered" evidence="8">
    <location>
        <begin position="1830"/>
        <end position="1913"/>
    </location>
</feature>
<dbReference type="HOGENOM" id="CLU_234855_0_0_1"/>
<feature type="region of interest" description="Disordered" evidence="8">
    <location>
        <begin position="507"/>
        <end position="605"/>
    </location>
</feature>
<dbReference type="GO" id="GO:0070971">
    <property type="term" value="C:endoplasmic reticulum exit site"/>
    <property type="evidence" value="ECO:0007669"/>
    <property type="project" value="TreeGrafter"/>
</dbReference>
<dbReference type="PhylomeDB" id="A7TGL3"/>
<protein>
    <recommendedName>
        <fullName evidence="7">Protein transport protein sec16</fullName>
    </recommendedName>
</protein>
<dbReference type="KEGG" id="vpo:Kpol_1048p51"/>
<dbReference type="InterPro" id="IPR024340">
    <property type="entry name" value="Sec16_CCD"/>
</dbReference>
<feature type="compositionally biased region" description="Polar residues" evidence="8">
    <location>
        <begin position="1977"/>
        <end position="1988"/>
    </location>
</feature>
<evidence type="ECO:0000256" key="2">
    <source>
        <dbReference type="ARBA" id="ARBA00005927"/>
    </source>
</evidence>
<dbReference type="GO" id="GO:0016192">
    <property type="term" value="P:vesicle-mediated transport"/>
    <property type="evidence" value="ECO:0007669"/>
    <property type="project" value="UniProtKB-KW"/>
</dbReference>
<dbReference type="Proteomes" id="UP000000267">
    <property type="component" value="Unassembled WGS sequence"/>
</dbReference>
<dbReference type="EMBL" id="DS480387">
    <property type="protein sequence ID" value="EDO18620.1"/>
    <property type="molecule type" value="Genomic_DNA"/>
</dbReference>
<comment type="function">
    <text evidence="6 7">Involved in the initiation of assembly of the COPII coat required for the formation of transport vesicles from the endoplasmic reticulum (ER) and the selection of cargo molecules. Also involved in autophagy.</text>
</comment>
<feature type="compositionally biased region" description="Polar residues" evidence="8">
    <location>
        <begin position="589"/>
        <end position="603"/>
    </location>
</feature>
<feature type="domain" description="Sec16 central conserved" evidence="10">
    <location>
        <begin position="928"/>
        <end position="1004"/>
    </location>
</feature>
<dbReference type="InParanoid" id="A7TGL3"/>
<keyword evidence="5 7" id="KW-0931">ER-Golgi transport</keyword>
<dbReference type="OrthoDB" id="8918678at2759"/>
<feature type="compositionally biased region" description="Polar residues" evidence="8">
    <location>
        <begin position="507"/>
        <end position="521"/>
    </location>
</feature>
<dbReference type="GO" id="GO:0015031">
    <property type="term" value="P:protein transport"/>
    <property type="evidence" value="ECO:0007669"/>
    <property type="project" value="UniProtKB-KW"/>
</dbReference>